<keyword evidence="2" id="KW-1185">Reference proteome</keyword>
<name>B4CTN0_9BACT</name>
<proteinExistence type="predicted"/>
<evidence type="ECO:0000313" key="2">
    <source>
        <dbReference type="Proteomes" id="UP000005824"/>
    </source>
</evidence>
<evidence type="ECO:0000313" key="1">
    <source>
        <dbReference type="EMBL" id="EDY21884.1"/>
    </source>
</evidence>
<dbReference type="RefSeq" id="WP_006977336.1">
    <property type="nucleotide sequence ID" value="NZ_ABVL01000001.1"/>
</dbReference>
<comment type="caution">
    <text evidence="1">The sequence shown here is derived from an EMBL/GenBank/DDBJ whole genome shotgun (WGS) entry which is preliminary data.</text>
</comment>
<dbReference type="EMBL" id="ABVL01000001">
    <property type="protein sequence ID" value="EDY21884.1"/>
    <property type="molecule type" value="Genomic_DNA"/>
</dbReference>
<dbReference type="STRING" id="497964.CfE428DRAFT_0009"/>
<reference evidence="1 2" key="1">
    <citation type="journal article" date="2011" name="J. Bacteriol.">
        <title>Genome sequence of Chthoniobacter flavus Ellin428, an aerobic heterotrophic soil bacterium.</title>
        <authorList>
            <person name="Kant R."/>
            <person name="van Passel M.W."/>
            <person name="Palva A."/>
            <person name="Lucas S."/>
            <person name="Lapidus A."/>
            <person name="Glavina Del Rio T."/>
            <person name="Dalin E."/>
            <person name="Tice H."/>
            <person name="Bruce D."/>
            <person name="Goodwin L."/>
            <person name="Pitluck S."/>
            <person name="Larimer F.W."/>
            <person name="Land M.L."/>
            <person name="Hauser L."/>
            <person name="Sangwan P."/>
            <person name="de Vos W.M."/>
            <person name="Janssen P.H."/>
            <person name="Smidt H."/>
        </authorList>
    </citation>
    <scope>NUCLEOTIDE SEQUENCE [LARGE SCALE GENOMIC DNA]</scope>
    <source>
        <strain evidence="1 2">Ellin428</strain>
    </source>
</reference>
<sequence>MLTSSEPVDHCPLVAYIGHDGLMDFSLPAEATAQRGLGRQAIVLCCISERYFGPHLSAAGATPLLTTTQLMYPGGFILRDALAGWTRGESPVQIRQRAAAAYARNQGISVKAASGVFAAPAK</sequence>
<dbReference type="AlphaFoldDB" id="B4CTN0"/>
<protein>
    <submittedName>
        <fullName evidence="1">Uncharacterized protein</fullName>
    </submittedName>
</protein>
<accession>B4CTN0</accession>
<organism evidence="1 2">
    <name type="scientific">Chthoniobacter flavus Ellin428</name>
    <dbReference type="NCBI Taxonomy" id="497964"/>
    <lineage>
        <taxon>Bacteria</taxon>
        <taxon>Pseudomonadati</taxon>
        <taxon>Verrucomicrobiota</taxon>
        <taxon>Spartobacteria</taxon>
        <taxon>Chthoniobacterales</taxon>
        <taxon>Chthoniobacteraceae</taxon>
        <taxon>Chthoniobacter</taxon>
    </lineage>
</organism>
<gene>
    <name evidence="1" type="ORF">CfE428DRAFT_0009</name>
</gene>
<dbReference type="Proteomes" id="UP000005824">
    <property type="component" value="Unassembled WGS sequence"/>
</dbReference>
<dbReference type="InParanoid" id="B4CTN0"/>